<dbReference type="Pfam" id="PF03374">
    <property type="entry name" value="ANT"/>
    <property type="match status" value="1"/>
</dbReference>
<sequence>MVIPVKLIARWPRRGDVMIVVDGDRTFLRADDVERLAQVPAWSAGETVLGDEWPEELDGVPFYTLEAAVAKVSEHAGKEPAREFLGWLDVTLPQLLAPDVVAQARRDVSPLVSFTIDQTAAQLLRNPGLRMNRVQLFAYLERCGWVRRAGDEWTPTDHARAEGFLTVRQIPHPDPSRGKHASYPRIYVTPAGMDKLRASLRSDAPEFTPALTPALFD</sequence>
<name>A0AA97I734_9MICO</name>
<accession>A0AA97I734</accession>
<protein>
    <submittedName>
        <fullName evidence="2">Phage antirepressor KilAC domain-containing protein</fullName>
    </submittedName>
</protein>
<dbReference type="InterPro" id="IPR005039">
    <property type="entry name" value="Ant_C"/>
</dbReference>
<dbReference type="RefSeq" id="WP_317140273.1">
    <property type="nucleotide sequence ID" value="NZ_CP118157.1"/>
</dbReference>
<reference evidence="2 3" key="1">
    <citation type="submission" date="2023-02" db="EMBL/GenBank/DDBJ databases">
        <title>Microbacterium betulae sp. nov., isolated from birch wood.</title>
        <authorList>
            <person name="Pasciak M."/>
            <person name="Pawlik K.J."/>
            <person name="Martynowski D."/>
            <person name="Laczmanski L."/>
            <person name="Ciekot J."/>
            <person name="Szponar B."/>
            <person name="Wojcik-Fatla A."/>
            <person name="Mackiewicz B."/>
            <person name="Farian E."/>
            <person name="Cholewa G."/>
            <person name="Cholewa A."/>
            <person name="Dutkiewicz J."/>
        </authorList>
    </citation>
    <scope>NUCLEOTIDE SEQUENCE [LARGE SCALE GENOMIC DNA]</scope>
    <source>
        <strain evidence="2 3">AB</strain>
    </source>
</reference>
<evidence type="ECO:0000313" key="3">
    <source>
        <dbReference type="Proteomes" id="UP001305498"/>
    </source>
</evidence>
<feature type="domain" description="Antirepressor protein C-terminal" evidence="1">
    <location>
        <begin position="114"/>
        <end position="201"/>
    </location>
</feature>
<gene>
    <name evidence="2" type="ORF">N8K70_03740</name>
</gene>
<evidence type="ECO:0000313" key="2">
    <source>
        <dbReference type="EMBL" id="WOF23802.1"/>
    </source>
</evidence>
<dbReference type="KEGG" id="mbet:N8K70_03740"/>
<evidence type="ECO:0000259" key="1">
    <source>
        <dbReference type="Pfam" id="PF03374"/>
    </source>
</evidence>
<dbReference type="AlphaFoldDB" id="A0AA97I734"/>
<keyword evidence="3" id="KW-1185">Reference proteome</keyword>
<dbReference type="EMBL" id="CP118157">
    <property type="protein sequence ID" value="WOF23802.1"/>
    <property type="molecule type" value="Genomic_DNA"/>
</dbReference>
<dbReference type="GO" id="GO:0003677">
    <property type="term" value="F:DNA binding"/>
    <property type="evidence" value="ECO:0007669"/>
    <property type="project" value="InterPro"/>
</dbReference>
<proteinExistence type="predicted"/>
<organism evidence="2 3">
    <name type="scientific">Microbacterium betulae</name>
    <dbReference type="NCBI Taxonomy" id="2981139"/>
    <lineage>
        <taxon>Bacteria</taxon>
        <taxon>Bacillati</taxon>
        <taxon>Actinomycetota</taxon>
        <taxon>Actinomycetes</taxon>
        <taxon>Micrococcales</taxon>
        <taxon>Microbacteriaceae</taxon>
        <taxon>Microbacterium</taxon>
    </lineage>
</organism>
<dbReference type="Proteomes" id="UP001305498">
    <property type="component" value="Chromosome"/>
</dbReference>